<dbReference type="SUPFAM" id="SSF48350">
    <property type="entry name" value="GTPase activation domain, GAP"/>
    <property type="match status" value="1"/>
</dbReference>
<dbReference type="AlphaFoldDB" id="A0A015KQ90"/>
<dbReference type="PROSITE" id="PS50238">
    <property type="entry name" value="RHOGAP"/>
    <property type="match status" value="1"/>
</dbReference>
<dbReference type="InterPro" id="IPR000198">
    <property type="entry name" value="RhoGAP_dom"/>
</dbReference>
<evidence type="ECO:0000259" key="2">
    <source>
        <dbReference type="PROSITE" id="PS50238"/>
    </source>
</evidence>
<evidence type="ECO:0000313" key="3">
    <source>
        <dbReference type="EMBL" id="EXX69749.1"/>
    </source>
</evidence>
<name>A0A015KQ90_RHIIW</name>
<dbReference type="Gene3D" id="1.10.555.10">
    <property type="entry name" value="Rho GTPase activation protein"/>
    <property type="match status" value="1"/>
</dbReference>
<feature type="domain" description="Rho-GAP" evidence="2">
    <location>
        <begin position="63"/>
        <end position="169"/>
    </location>
</feature>
<feature type="compositionally biased region" description="Basic residues" evidence="1">
    <location>
        <begin position="50"/>
        <end position="59"/>
    </location>
</feature>
<accession>A0A015KQ90</accession>
<dbReference type="InterPro" id="IPR008936">
    <property type="entry name" value="Rho_GTPase_activation_prot"/>
</dbReference>
<reference evidence="3 4" key="1">
    <citation type="submission" date="2014-02" db="EMBL/GenBank/DDBJ databases">
        <title>Single nucleus genome sequencing reveals high similarity among nuclei of an endomycorrhizal fungus.</title>
        <authorList>
            <person name="Lin K."/>
            <person name="Geurts R."/>
            <person name="Zhang Z."/>
            <person name="Limpens E."/>
            <person name="Saunders D.G."/>
            <person name="Mu D."/>
            <person name="Pang E."/>
            <person name="Cao H."/>
            <person name="Cha H."/>
            <person name="Lin T."/>
            <person name="Zhou Q."/>
            <person name="Shang Y."/>
            <person name="Li Y."/>
            <person name="Ivanov S."/>
            <person name="Sharma T."/>
            <person name="Velzen R.V."/>
            <person name="Ruijter N.D."/>
            <person name="Aanen D.K."/>
            <person name="Win J."/>
            <person name="Kamoun S."/>
            <person name="Bisseling T."/>
            <person name="Huang S."/>
        </authorList>
    </citation>
    <scope>NUCLEOTIDE SEQUENCE [LARGE SCALE GENOMIC DNA]</scope>
    <source>
        <strain evidence="4">DAOM197198w</strain>
    </source>
</reference>
<organism evidence="3 4">
    <name type="scientific">Rhizophagus irregularis (strain DAOM 197198w)</name>
    <name type="common">Glomus intraradices</name>
    <dbReference type="NCBI Taxonomy" id="1432141"/>
    <lineage>
        <taxon>Eukaryota</taxon>
        <taxon>Fungi</taxon>
        <taxon>Fungi incertae sedis</taxon>
        <taxon>Mucoromycota</taxon>
        <taxon>Glomeromycotina</taxon>
        <taxon>Glomeromycetes</taxon>
        <taxon>Glomerales</taxon>
        <taxon>Glomeraceae</taxon>
        <taxon>Rhizophagus</taxon>
    </lineage>
</organism>
<dbReference type="EMBL" id="JEMT01016785">
    <property type="protein sequence ID" value="EXX69749.1"/>
    <property type="molecule type" value="Genomic_DNA"/>
</dbReference>
<dbReference type="HOGENOM" id="CLU_1579373_0_0_1"/>
<gene>
    <name evidence="3" type="ORF">RirG_093450</name>
</gene>
<protein>
    <recommendedName>
        <fullName evidence="2">Rho-GAP domain-containing protein</fullName>
    </recommendedName>
</protein>
<feature type="compositionally biased region" description="Polar residues" evidence="1">
    <location>
        <begin position="31"/>
        <end position="41"/>
    </location>
</feature>
<dbReference type="OrthoDB" id="3362494at2759"/>
<feature type="region of interest" description="Disordered" evidence="1">
    <location>
        <begin position="31"/>
        <end position="59"/>
    </location>
</feature>
<comment type="caution">
    <text evidence="3">The sequence shown here is derived from an EMBL/GenBank/DDBJ whole genome shotgun (WGS) entry which is preliminary data.</text>
</comment>
<sequence>MFRGKPMSTTQPNYTANPNLQYLQKNNGLRRTISNGSNSLKRGNGGSMRAMRRKMSTKKKQKRDIEQMVTLGEAYLIIHLCAGEVVVRGLTEPEIFKPVRIRDGANEVRYLINCLLRDNRAEFEDELKFQDIHNIVAGIRWALRNCTTIIIPYDYYEQFVRYEQGKLNN</sequence>
<evidence type="ECO:0000256" key="1">
    <source>
        <dbReference type="SAM" id="MobiDB-lite"/>
    </source>
</evidence>
<dbReference type="Proteomes" id="UP000022910">
    <property type="component" value="Unassembled WGS sequence"/>
</dbReference>
<proteinExistence type="predicted"/>
<keyword evidence="4" id="KW-1185">Reference proteome</keyword>
<dbReference type="STRING" id="1432141.A0A015KQ90"/>
<dbReference type="GO" id="GO:0007165">
    <property type="term" value="P:signal transduction"/>
    <property type="evidence" value="ECO:0007669"/>
    <property type="project" value="InterPro"/>
</dbReference>
<evidence type="ECO:0000313" key="4">
    <source>
        <dbReference type="Proteomes" id="UP000022910"/>
    </source>
</evidence>